<reference evidence="15 16" key="1">
    <citation type="submission" date="2018-06" db="EMBL/GenBank/DDBJ databases">
        <title>A transcriptomic atlas of mushroom development highlights an independent origin of complex multicellularity.</title>
        <authorList>
            <consortium name="DOE Joint Genome Institute"/>
            <person name="Krizsan K."/>
            <person name="Almasi E."/>
            <person name="Merenyi Z."/>
            <person name="Sahu N."/>
            <person name="Viragh M."/>
            <person name="Koszo T."/>
            <person name="Mondo S."/>
            <person name="Kiss B."/>
            <person name="Balint B."/>
            <person name="Kues U."/>
            <person name="Barry K."/>
            <person name="Hegedus J.C."/>
            <person name="Henrissat B."/>
            <person name="Johnson J."/>
            <person name="Lipzen A."/>
            <person name="Ohm R."/>
            <person name="Nagy I."/>
            <person name="Pangilinan J."/>
            <person name="Yan J."/>
            <person name="Xiong Y."/>
            <person name="Grigoriev I.V."/>
            <person name="Hibbett D.S."/>
            <person name="Nagy L.G."/>
        </authorList>
    </citation>
    <scope>NUCLEOTIDE SEQUENCE [LARGE SCALE GENOMIC DNA]</scope>
    <source>
        <strain evidence="15 16">SZMC22713</strain>
    </source>
</reference>
<evidence type="ECO:0000256" key="11">
    <source>
        <dbReference type="SAM" id="MobiDB-lite"/>
    </source>
</evidence>
<dbReference type="FunFam" id="3.40.570.10:FF:000008">
    <property type="entry name" value="Probable NUC1-dna/rna non-specific nuclease, mitochondrial"/>
    <property type="match status" value="1"/>
</dbReference>
<dbReference type="GO" id="GO:0046872">
    <property type="term" value="F:metal ion binding"/>
    <property type="evidence" value="ECO:0007669"/>
    <property type="project" value="UniProtKB-KW"/>
</dbReference>
<evidence type="ECO:0000256" key="4">
    <source>
        <dbReference type="ARBA" id="ARBA00022723"/>
    </source>
</evidence>
<keyword evidence="6 10" id="KW-0378">Hydrolase</keyword>
<feature type="compositionally biased region" description="Basic and acidic residues" evidence="11">
    <location>
        <begin position="124"/>
        <end position="134"/>
    </location>
</feature>
<evidence type="ECO:0000256" key="1">
    <source>
        <dbReference type="ARBA" id="ARBA00001946"/>
    </source>
</evidence>
<dbReference type="PANTHER" id="PTHR13966:SF5">
    <property type="entry name" value="ENDONUCLEASE G, MITOCHONDRIAL"/>
    <property type="match status" value="1"/>
</dbReference>
<evidence type="ECO:0000256" key="6">
    <source>
        <dbReference type="ARBA" id="ARBA00022801"/>
    </source>
</evidence>
<dbReference type="SMART" id="SM00892">
    <property type="entry name" value="Endonuclease_NS"/>
    <property type="match status" value="1"/>
</dbReference>
<dbReference type="GO" id="GO:0004521">
    <property type="term" value="F:RNA endonuclease activity"/>
    <property type="evidence" value="ECO:0007669"/>
    <property type="project" value="TreeGrafter"/>
</dbReference>
<feature type="domain" description="DNA/RNA non-specific endonuclease/pyrophosphatase/phosphodiesterase" evidence="14">
    <location>
        <begin position="88"/>
        <end position="316"/>
    </location>
</feature>
<dbReference type="GO" id="GO:0005743">
    <property type="term" value="C:mitochondrial inner membrane"/>
    <property type="evidence" value="ECO:0007669"/>
    <property type="project" value="TreeGrafter"/>
</dbReference>
<dbReference type="Gene3D" id="3.40.570.10">
    <property type="entry name" value="Extracellular Endonuclease, subunit A"/>
    <property type="match status" value="1"/>
</dbReference>
<accession>A0A4Y7QK64</accession>
<dbReference type="GO" id="GO:0005634">
    <property type="term" value="C:nucleus"/>
    <property type="evidence" value="ECO:0007669"/>
    <property type="project" value="TreeGrafter"/>
</dbReference>
<dbReference type="Pfam" id="PF01223">
    <property type="entry name" value="Endonuclease_NS"/>
    <property type="match status" value="1"/>
</dbReference>
<keyword evidence="12" id="KW-0472">Membrane</keyword>
<dbReference type="EC" id="3.1.30.-" evidence="10"/>
<keyword evidence="5 10" id="KW-0255">Endonuclease</keyword>
<dbReference type="InterPro" id="IPR018524">
    <property type="entry name" value="DNA/RNA_endonuclease_AS"/>
</dbReference>
<dbReference type="EMBL" id="ML170159">
    <property type="protein sequence ID" value="TDL27229.1"/>
    <property type="molecule type" value="Genomic_DNA"/>
</dbReference>
<evidence type="ECO:0000256" key="3">
    <source>
        <dbReference type="ARBA" id="ARBA00022722"/>
    </source>
</evidence>
<feature type="transmembrane region" description="Helical" evidence="12">
    <location>
        <begin position="6"/>
        <end position="27"/>
    </location>
</feature>
<feature type="region of interest" description="Disordered" evidence="11">
    <location>
        <begin position="114"/>
        <end position="135"/>
    </location>
</feature>
<keyword evidence="4 9" id="KW-0479">Metal-binding</keyword>
<dbReference type="InterPro" id="IPR040255">
    <property type="entry name" value="Non-specific_endonuclease"/>
</dbReference>
<keyword evidence="12" id="KW-1133">Transmembrane helix</keyword>
<dbReference type="GO" id="GO:0000014">
    <property type="term" value="F:single-stranded DNA endodeoxyribonuclease activity"/>
    <property type="evidence" value="ECO:0007669"/>
    <property type="project" value="TreeGrafter"/>
</dbReference>
<evidence type="ECO:0000256" key="7">
    <source>
        <dbReference type="ARBA" id="ARBA00022842"/>
    </source>
</evidence>
<comment type="cofactor">
    <cofactor evidence="1 10">
        <name>Mg(2+)</name>
        <dbReference type="ChEBI" id="CHEBI:18420"/>
    </cofactor>
</comment>
<dbReference type="CDD" id="cd00091">
    <property type="entry name" value="NUC"/>
    <property type="match status" value="1"/>
</dbReference>
<gene>
    <name evidence="15" type="ORF">BD410DRAFT_894385</name>
</gene>
<evidence type="ECO:0000256" key="10">
    <source>
        <dbReference type="RuleBase" id="RU366055"/>
    </source>
</evidence>
<dbReference type="InterPro" id="IPR001604">
    <property type="entry name" value="Endo_G_ENPP1-like_dom"/>
</dbReference>
<comment type="similarity">
    <text evidence="2 10">Belongs to the DNA/RNA non-specific endonuclease family.</text>
</comment>
<dbReference type="STRING" id="50990.A0A4Y7QK64"/>
<evidence type="ECO:0000256" key="9">
    <source>
        <dbReference type="PIRSR" id="PIRSR640255-2"/>
    </source>
</evidence>
<organism evidence="15 16">
    <name type="scientific">Rickenella mellea</name>
    <dbReference type="NCBI Taxonomy" id="50990"/>
    <lineage>
        <taxon>Eukaryota</taxon>
        <taxon>Fungi</taxon>
        <taxon>Dikarya</taxon>
        <taxon>Basidiomycota</taxon>
        <taxon>Agaricomycotina</taxon>
        <taxon>Agaricomycetes</taxon>
        <taxon>Hymenochaetales</taxon>
        <taxon>Rickenellaceae</taxon>
        <taxon>Rickenella</taxon>
    </lineage>
</organism>
<evidence type="ECO:0000256" key="8">
    <source>
        <dbReference type="PIRSR" id="PIRSR640255-1"/>
    </source>
</evidence>
<name>A0A4Y7QK64_9AGAM</name>
<dbReference type="Proteomes" id="UP000294933">
    <property type="component" value="Unassembled WGS sequence"/>
</dbReference>
<dbReference type="SUPFAM" id="SSF54060">
    <property type="entry name" value="His-Me finger endonucleases"/>
    <property type="match status" value="1"/>
</dbReference>
<evidence type="ECO:0000259" key="14">
    <source>
        <dbReference type="SMART" id="SM00892"/>
    </source>
</evidence>
<keyword evidence="7" id="KW-0460">Magnesium</keyword>
<evidence type="ECO:0000256" key="5">
    <source>
        <dbReference type="ARBA" id="ARBA00022759"/>
    </source>
</evidence>
<dbReference type="GO" id="GO:0003676">
    <property type="term" value="F:nucleic acid binding"/>
    <property type="evidence" value="ECO:0007669"/>
    <property type="project" value="InterPro"/>
</dbReference>
<feature type="domain" description="ENPP1-3/EXOG-like endonuclease/phosphodiesterase" evidence="13">
    <location>
        <begin position="89"/>
        <end position="316"/>
    </location>
</feature>
<evidence type="ECO:0000256" key="12">
    <source>
        <dbReference type="SAM" id="Phobius"/>
    </source>
</evidence>
<evidence type="ECO:0000313" key="16">
    <source>
        <dbReference type="Proteomes" id="UP000294933"/>
    </source>
</evidence>
<keyword evidence="3 10" id="KW-0540">Nuclease</keyword>
<dbReference type="PANTHER" id="PTHR13966">
    <property type="entry name" value="ENDONUCLEASE RELATED"/>
    <property type="match status" value="1"/>
</dbReference>
<dbReference type="InterPro" id="IPR020821">
    <property type="entry name" value="ENPP1-3/EXOG-like_nuc-like"/>
</dbReference>
<keyword evidence="16" id="KW-1185">Reference proteome</keyword>
<dbReference type="VEuPathDB" id="FungiDB:BD410DRAFT_894385"/>
<sequence length="351" mass="37924">MPSATIIHAAFFAVGAAVGAGTIAALGPRKKREIKISSGGSAAVASSSTSPILNIGPTGAPTVSQGVALVPSAVLKYGNPGPIADLLVRKAYVAAYDRRLRHPAWTAEHLTLSSLGRSPSKSPDPAREGGDRQRSVFTEDEALPIPFRARLQDYFRSGYDRGHMVPAADAKLSQDAMDETFLLSNIAPQVGDGFNRHYWAYVEDWCRRLTGSFADVYVFTIPLYLPTLHSDGKWRVTHEVIGNPPNVAVPTHFSKVVLATRPSSPSKPNVLEMSMGAFVMPNAAIPEDTPLESFMMPVDAVERSAGLTLFSDALKLSSKNICKTSKCELVIRRFDDAQKRPPLRRSLSAPN</sequence>
<feature type="active site" description="Proton acceptor" evidence="8">
    <location>
        <position position="163"/>
    </location>
</feature>
<feature type="binding site" evidence="9">
    <location>
        <position position="195"/>
    </location>
    <ligand>
        <name>Mg(2+)</name>
        <dbReference type="ChEBI" id="CHEBI:18420"/>
        <note>catalytic</note>
    </ligand>
</feature>
<dbReference type="InterPro" id="IPR044925">
    <property type="entry name" value="His-Me_finger_sf"/>
</dbReference>
<dbReference type="SMART" id="SM00477">
    <property type="entry name" value="NUC"/>
    <property type="match status" value="1"/>
</dbReference>
<dbReference type="OrthoDB" id="5418055at2759"/>
<dbReference type="PROSITE" id="PS01070">
    <property type="entry name" value="NUCLEASE_NON_SPEC"/>
    <property type="match status" value="1"/>
</dbReference>
<evidence type="ECO:0000259" key="13">
    <source>
        <dbReference type="SMART" id="SM00477"/>
    </source>
</evidence>
<proteinExistence type="inferred from homology"/>
<keyword evidence="12" id="KW-0812">Transmembrane</keyword>
<evidence type="ECO:0000313" key="15">
    <source>
        <dbReference type="EMBL" id="TDL27229.1"/>
    </source>
</evidence>
<dbReference type="GO" id="GO:0006309">
    <property type="term" value="P:apoptotic DNA fragmentation"/>
    <property type="evidence" value="ECO:0007669"/>
    <property type="project" value="TreeGrafter"/>
</dbReference>
<dbReference type="InterPro" id="IPR044929">
    <property type="entry name" value="DNA/RNA_non-sp_Endonuclease_sf"/>
</dbReference>
<dbReference type="AlphaFoldDB" id="A0A4Y7QK64"/>
<protein>
    <recommendedName>
        <fullName evidence="10">Endonuclease</fullName>
        <ecNumber evidence="10">3.1.30.-</ecNumber>
    </recommendedName>
</protein>
<evidence type="ECO:0000256" key="2">
    <source>
        <dbReference type="ARBA" id="ARBA00010052"/>
    </source>
</evidence>